<gene>
    <name evidence="1" type="ORF">E5357_07815</name>
</gene>
<dbReference type="Proteomes" id="UP000307720">
    <property type="component" value="Unassembled WGS sequence"/>
</dbReference>
<accession>A0AC61QZI5</accession>
<proteinExistence type="predicted"/>
<evidence type="ECO:0000313" key="2">
    <source>
        <dbReference type="Proteomes" id="UP000307720"/>
    </source>
</evidence>
<comment type="caution">
    <text evidence="1">The sequence shown here is derived from an EMBL/GenBank/DDBJ whole genome shotgun (WGS) entry which is preliminary data.</text>
</comment>
<name>A0AC61QZI5_9FIRM</name>
<evidence type="ECO:0000313" key="1">
    <source>
        <dbReference type="EMBL" id="TGX98720.1"/>
    </source>
</evidence>
<sequence length="227" mass="25103">MSFLQKQASESYLVGVLLAIAGGYLDVYTYVCRGGVFANAQTGNIVLLGINVADGNWEKLSGYTWPILAFMAGILVAELVKREFRHETVIHWRQIVLVLEFAVLWTIAFIPSGAHDEAVNVAVSFVCSMQVESFRTFHGSSAYATTMCTGNLRSATEQFFKYNVTKDKQAIKKSLQYYGIILFFIVGAIVGTVITRIFMEKSALVACVLLLVVFVIMFIPAGDGQRE</sequence>
<dbReference type="EMBL" id="SRZB01000014">
    <property type="protein sequence ID" value="TGX98720.1"/>
    <property type="molecule type" value="Genomic_DNA"/>
</dbReference>
<organism evidence="1 2">
    <name type="scientific">Hominisplanchenecus murintestinalis</name>
    <dbReference type="NCBI Taxonomy" id="2941517"/>
    <lineage>
        <taxon>Bacteria</taxon>
        <taxon>Bacillati</taxon>
        <taxon>Bacillota</taxon>
        <taxon>Clostridia</taxon>
        <taxon>Lachnospirales</taxon>
        <taxon>Lachnospiraceae</taxon>
        <taxon>Hominisplanchenecus</taxon>
    </lineage>
</organism>
<protein>
    <submittedName>
        <fullName evidence="1">DUF1275 domain-containing protein</fullName>
    </submittedName>
</protein>
<keyword evidence="2" id="KW-1185">Reference proteome</keyword>
<reference evidence="1" key="1">
    <citation type="submission" date="2019-04" db="EMBL/GenBank/DDBJ databases">
        <title>Microbes associate with the intestines of laboratory mice.</title>
        <authorList>
            <person name="Navarre W."/>
            <person name="Wong E."/>
            <person name="Huang K."/>
            <person name="Tropini C."/>
            <person name="Ng K."/>
            <person name="Yu B."/>
        </authorList>
    </citation>
    <scope>NUCLEOTIDE SEQUENCE</scope>
    <source>
        <strain evidence="1">NM72_1-8</strain>
    </source>
</reference>